<keyword evidence="3" id="KW-1185">Reference proteome</keyword>
<proteinExistence type="predicted"/>
<evidence type="ECO:0000313" key="2">
    <source>
        <dbReference type="EMBL" id="KAK7462587.1"/>
    </source>
</evidence>
<organism evidence="2 3">
    <name type="scientific">Batillaria attramentaria</name>
    <dbReference type="NCBI Taxonomy" id="370345"/>
    <lineage>
        <taxon>Eukaryota</taxon>
        <taxon>Metazoa</taxon>
        <taxon>Spiralia</taxon>
        <taxon>Lophotrochozoa</taxon>
        <taxon>Mollusca</taxon>
        <taxon>Gastropoda</taxon>
        <taxon>Caenogastropoda</taxon>
        <taxon>Sorbeoconcha</taxon>
        <taxon>Cerithioidea</taxon>
        <taxon>Batillariidae</taxon>
        <taxon>Batillaria</taxon>
    </lineage>
</organism>
<comment type="caution">
    <text evidence="2">The sequence shown here is derived from an EMBL/GenBank/DDBJ whole genome shotgun (WGS) entry which is preliminary data.</text>
</comment>
<sequence>GADPTCMETTPATTLMADFRTGDEWMTRDNDLSPSQSLVGDSMNSAIIRTLCPPRPAKLLYPTSYTAPTPNTPPPRPHPQTHTIFPMFGL</sequence>
<evidence type="ECO:0000256" key="1">
    <source>
        <dbReference type="SAM" id="MobiDB-lite"/>
    </source>
</evidence>
<name>A0ABD0J621_9CAEN</name>
<feature type="region of interest" description="Disordered" evidence="1">
    <location>
        <begin position="62"/>
        <end position="82"/>
    </location>
</feature>
<gene>
    <name evidence="2" type="ORF">BaRGS_00038381</name>
</gene>
<dbReference type="Proteomes" id="UP001519460">
    <property type="component" value="Unassembled WGS sequence"/>
</dbReference>
<reference evidence="2 3" key="1">
    <citation type="journal article" date="2023" name="Sci. Data">
        <title>Genome assembly of the Korean intertidal mud-creeper Batillaria attramentaria.</title>
        <authorList>
            <person name="Patra A.K."/>
            <person name="Ho P.T."/>
            <person name="Jun S."/>
            <person name="Lee S.J."/>
            <person name="Kim Y."/>
            <person name="Won Y.J."/>
        </authorList>
    </citation>
    <scope>NUCLEOTIDE SEQUENCE [LARGE SCALE GENOMIC DNA]</scope>
    <source>
        <strain evidence="2">Wonlab-2016</strain>
    </source>
</reference>
<protein>
    <submittedName>
        <fullName evidence="2">Uncharacterized protein</fullName>
    </submittedName>
</protein>
<dbReference type="AlphaFoldDB" id="A0ABD0J621"/>
<evidence type="ECO:0000313" key="3">
    <source>
        <dbReference type="Proteomes" id="UP001519460"/>
    </source>
</evidence>
<dbReference type="EMBL" id="JACVVK020000616">
    <property type="protein sequence ID" value="KAK7462587.1"/>
    <property type="molecule type" value="Genomic_DNA"/>
</dbReference>
<feature type="non-terminal residue" evidence="2">
    <location>
        <position position="1"/>
    </location>
</feature>
<accession>A0ABD0J621</accession>